<accession>A0A9J6B3D2</accession>
<dbReference type="AlphaFoldDB" id="A0A9J6B3D2"/>
<gene>
    <name evidence="1" type="ORF">H5410_002865</name>
</gene>
<sequence>MLNAATRCSIETELIRENNFSSRMVRKPSPFNLFRSLEGGTTGSTGVTGSVWAGTDSGVGGVTAERTLVDVG</sequence>
<keyword evidence="2" id="KW-1185">Reference proteome</keyword>
<name>A0A9J6B3D2_SOLCO</name>
<proteinExistence type="predicted"/>
<organism evidence="1 2">
    <name type="scientific">Solanum commersonii</name>
    <name type="common">Commerson's wild potato</name>
    <name type="synonym">Commerson's nightshade</name>
    <dbReference type="NCBI Taxonomy" id="4109"/>
    <lineage>
        <taxon>Eukaryota</taxon>
        <taxon>Viridiplantae</taxon>
        <taxon>Streptophyta</taxon>
        <taxon>Embryophyta</taxon>
        <taxon>Tracheophyta</taxon>
        <taxon>Spermatophyta</taxon>
        <taxon>Magnoliopsida</taxon>
        <taxon>eudicotyledons</taxon>
        <taxon>Gunneridae</taxon>
        <taxon>Pentapetalae</taxon>
        <taxon>asterids</taxon>
        <taxon>lamiids</taxon>
        <taxon>Solanales</taxon>
        <taxon>Solanaceae</taxon>
        <taxon>Solanoideae</taxon>
        <taxon>Solaneae</taxon>
        <taxon>Solanum</taxon>
    </lineage>
</organism>
<protein>
    <submittedName>
        <fullName evidence="1">Uncharacterized protein</fullName>
    </submittedName>
</protein>
<dbReference type="EMBL" id="JACXVP010000001">
    <property type="protein sequence ID" value="KAG5631148.1"/>
    <property type="molecule type" value="Genomic_DNA"/>
</dbReference>
<evidence type="ECO:0000313" key="1">
    <source>
        <dbReference type="EMBL" id="KAG5631148.1"/>
    </source>
</evidence>
<dbReference type="Proteomes" id="UP000824120">
    <property type="component" value="Chromosome 1"/>
</dbReference>
<evidence type="ECO:0000313" key="2">
    <source>
        <dbReference type="Proteomes" id="UP000824120"/>
    </source>
</evidence>
<comment type="caution">
    <text evidence="1">The sequence shown here is derived from an EMBL/GenBank/DDBJ whole genome shotgun (WGS) entry which is preliminary data.</text>
</comment>
<reference evidence="1 2" key="1">
    <citation type="submission" date="2020-09" db="EMBL/GenBank/DDBJ databases">
        <title>De no assembly of potato wild relative species, Solanum commersonii.</title>
        <authorList>
            <person name="Cho K."/>
        </authorList>
    </citation>
    <scope>NUCLEOTIDE SEQUENCE [LARGE SCALE GENOMIC DNA]</scope>
    <source>
        <strain evidence="1">LZ3.2</strain>
        <tissue evidence="1">Leaf</tissue>
    </source>
</reference>